<dbReference type="AlphaFoldDB" id="A0A2N5XR65"/>
<organism evidence="2 3">
    <name type="scientific">Cohaesibacter celericrescens</name>
    <dbReference type="NCBI Taxonomy" id="2067669"/>
    <lineage>
        <taxon>Bacteria</taxon>
        <taxon>Pseudomonadati</taxon>
        <taxon>Pseudomonadota</taxon>
        <taxon>Alphaproteobacteria</taxon>
        <taxon>Hyphomicrobiales</taxon>
        <taxon>Cohaesibacteraceae</taxon>
    </lineage>
</organism>
<keyword evidence="3" id="KW-1185">Reference proteome</keyword>
<feature type="domain" description="N-acetyltransferase" evidence="1">
    <location>
        <begin position="27"/>
        <end position="164"/>
    </location>
</feature>
<name>A0A2N5XR65_9HYPH</name>
<dbReference type="OrthoDB" id="8449143at2"/>
<dbReference type="GO" id="GO:0016747">
    <property type="term" value="F:acyltransferase activity, transferring groups other than amino-acyl groups"/>
    <property type="evidence" value="ECO:0007669"/>
    <property type="project" value="InterPro"/>
</dbReference>
<dbReference type="Proteomes" id="UP000234881">
    <property type="component" value="Unassembled WGS sequence"/>
</dbReference>
<evidence type="ECO:0000259" key="1">
    <source>
        <dbReference type="PROSITE" id="PS51186"/>
    </source>
</evidence>
<dbReference type="Gene3D" id="3.40.630.30">
    <property type="match status" value="1"/>
</dbReference>
<dbReference type="InterPro" id="IPR000182">
    <property type="entry name" value="GNAT_dom"/>
</dbReference>
<accession>A0A2N5XR65</accession>
<comment type="caution">
    <text evidence="2">The sequence shown here is derived from an EMBL/GenBank/DDBJ whole genome shotgun (WGS) entry which is preliminary data.</text>
</comment>
<gene>
    <name evidence="2" type="ORF">C0081_13230</name>
</gene>
<dbReference type="EMBL" id="PKUQ01000022">
    <property type="protein sequence ID" value="PLW77001.1"/>
    <property type="molecule type" value="Genomic_DNA"/>
</dbReference>
<dbReference type="SUPFAM" id="SSF55729">
    <property type="entry name" value="Acyl-CoA N-acyltransferases (Nat)"/>
    <property type="match status" value="1"/>
</dbReference>
<sequence>MTDSEPQNQFEFVRLSDIPEQVQACARFHASISKDDSEDGFEMRKAAFQKLALDGEEEDAIVCFAAQGEQAGQIAGMAVLLKAEMTAFDDLGPWLSGLMVSPNCDTQKITDELVGHIEALTHDLGYAQLFMQTDNVAPFKAFGFTEIESFEKGNREHWVIGKAY</sequence>
<evidence type="ECO:0000313" key="3">
    <source>
        <dbReference type="Proteomes" id="UP000234881"/>
    </source>
</evidence>
<dbReference type="InterPro" id="IPR016181">
    <property type="entry name" value="Acyl_CoA_acyltransferase"/>
</dbReference>
<dbReference type="PROSITE" id="PS51186">
    <property type="entry name" value="GNAT"/>
    <property type="match status" value="1"/>
</dbReference>
<dbReference type="RefSeq" id="WP_101534291.1">
    <property type="nucleotide sequence ID" value="NZ_JBFHIU010000020.1"/>
</dbReference>
<proteinExistence type="predicted"/>
<evidence type="ECO:0000313" key="2">
    <source>
        <dbReference type="EMBL" id="PLW77001.1"/>
    </source>
</evidence>
<reference evidence="2 3" key="1">
    <citation type="submission" date="2018-01" db="EMBL/GenBank/DDBJ databases">
        <title>The draft genome sequence of Cohaesibacter sp. H1304.</title>
        <authorList>
            <person name="Wang N.-N."/>
            <person name="Du Z.-J."/>
        </authorList>
    </citation>
    <scope>NUCLEOTIDE SEQUENCE [LARGE SCALE GENOMIC DNA]</scope>
    <source>
        <strain evidence="2 3">H1304</strain>
    </source>
</reference>
<protein>
    <recommendedName>
        <fullName evidence="1">N-acetyltransferase domain-containing protein</fullName>
    </recommendedName>
</protein>